<evidence type="ECO:0000256" key="3">
    <source>
        <dbReference type="ARBA" id="ARBA00023002"/>
    </source>
</evidence>
<dbReference type="Pfam" id="PF07731">
    <property type="entry name" value="Cu-oxidase_2"/>
    <property type="match status" value="1"/>
</dbReference>
<accession>A0A146L2B6</accession>
<feature type="domain" description="Plastocyanin-like" evidence="8">
    <location>
        <begin position="90"/>
        <end position="197"/>
    </location>
</feature>
<keyword evidence="2" id="KW-0479">Metal-binding</keyword>
<evidence type="ECO:0000256" key="2">
    <source>
        <dbReference type="ARBA" id="ARBA00022723"/>
    </source>
</evidence>
<dbReference type="FunFam" id="2.60.40.420:FF:000045">
    <property type="entry name" value="Laccase 2"/>
    <property type="match status" value="1"/>
</dbReference>
<evidence type="ECO:0000259" key="6">
    <source>
        <dbReference type="Pfam" id="PF00394"/>
    </source>
</evidence>
<feature type="domain" description="Plastocyanin-like" evidence="6">
    <location>
        <begin position="231"/>
        <end position="329"/>
    </location>
</feature>
<dbReference type="GO" id="GO:0006826">
    <property type="term" value="P:iron ion transport"/>
    <property type="evidence" value="ECO:0007669"/>
    <property type="project" value="TreeGrafter"/>
</dbReference>
<dbReference type="InterPro" id="IPR011706">
    <property type="entry name" value="Cu-oxidase_C"/>
</dbReference>
<sequence length="610" mass="68200">EMLVGRQRCEVWLLRLAMFVGLLSAVVTVIYLTPVPDLQFASCDRPCHELDWPMICRFRLVLEQHQSMGVWCGDCPKNLTHCFRYGCVIAEGLTRRILTANKQLPGPAIQVCENDILVVDVVNRLPGQGVAIHWRGQKQSESPYMDGVPMLTQCPISSYTTFQYKFRAAQAGTHLWHSHTGNEFLDGIFGPLIVRKADRVEEQRALYDVDDRNHILVLNEWGSGSAGDFPILVNGVFHKDKLMPKLTVSPGLRYRVRVVHAGGGNSCPFYVSIQNHEMLVIALDGKSIKPVNTKTVQINQGERFDFVLSAYAEPAEHLIQVRTNCTKMDGLATVSYNLTEPTRAQPQLQVSPLESQITMDLLSTLSSKDCTKDSIMCLNEISSIHDIPEPLNKPKMDVTLYLPFDYIEASTDHLGRAGLVPRLGNVTFMFPSSPILSQPDEVDAEEYICNEHQTPERCSATTPVCECTHIVELPLKSSVEIILINKDKYSSNDHVFHLHGHSFRAVGIAQNVKDADIESIKELDKRGELMERNLVTAVEKDTITVPKDGAVALRFMATSPGYWLLHDQSASHWASGLDILFKVGETSDLPPVPEHFPKCGSWVGPQFFLI</sequence>
<keyword evidence="5" id="KW-0812">Transmembrane</keyword>
<keyword evidence="3" id="KW-0560">Oxidoreductase</keyword>
<protein>
    <submittedName>
        <fullName evidence="9">Laccase-4</fullName>
    </submittedName>
</protein>
<dbReference type="InterPro" id="IPR045087">
    <property type="entry name" value="Cu-oxidase_fam"/>
</dbReference>
<keyword evidence="5" id="KW-0472">Membrane</keyword>
<dbReference type="InterPro" id="IPR011707">
    <property type="entry name" value="Cu-oxidase-like_N"/>
</dbReference>
<dbReference type="PANTHER" id="PTHR11709:SF394">
    <property type="entry name" value="FI03373P-RELATED"/>
    <property type="match status" value="1"/>
</dbReference>
<dbReference type="Pfam" id="PF07732">
    <property type="entry name" value="Cu-oxidase_3"/>
    <property type="match status" value="1"/>
</dbReference>
<evidence type="ECO:0000256" key="5">
    <source>
        <dbReference type="SAM" id="Phobius"/>
    </source>
</evidence>
<dbReference type="GO" id="GO:0016491">
    <property type="term" value="F:oxidoreductase activity"/>
    <property type="evidence" value="ECO:0007669"/>
    <property type="project" value="UniProtKB-KW"/>
</dbReference>
<feature type="transmembrane region" description="Helical" evidence="5">
    <location>
        <begin position="12"/>
        <end position="33"/>
    </location>
</feature>
<dbReference type="Gene3D" id="2.60.40.420">
    <property type="entry name" value="Cupredoxins - blue copper proteins"/>
    <property type="match status" value="3"/>
</dbReference>
<feature type="non-terminal residue" evidence="9">
    <location>
        <position position="1"/>
    </location>
</feature>
<dbReference type="GO" id="GO:0005886">
    <property type="term" value="C:plasma membrane"/>
    <property type="evidence" value="ECO:0007669"/>
    <property type="project" value="TreeGrafter"/>
</dbReference>
<dbReference type="CDD" id="cd13905">
    <property type="entry name" value="CuRO_3_tcLLC2_insect_like"/>
    <property type="match status" value="1"/>
</dbReference>
<dbReference type="EMBL" id="GDHC01017173">
    <property type="protein sequence ID" value="JAQ01456.1"/>
    <property type="molecule type" value="Transcribed_RNA"/>
</dbReference>
<evidence type="ECO:0000259" key="7">
    <source>
        <dbReference type="Pfam" id="PF07731"/>
    </source>
</evidence>
<gene>
    <name evidence="9" type="primary">LCC4_0</name>
    <name evidence="9" type="ORF">g.63699</name>
</gene>
<dbReference type="AlphaFoldDB" id="A0A146L2B6"/>
<feature type="domain" description="Plastocyanin-like" evidence="7">
    <location>
        <begin position="443"/>
        <end position="584"/>
    </location>
</feature>
<comment type="similarity">
    <text evidence="1">Belongs to the multicopper oxidase family.</text>
</comment>
<reference evidence="9" key="1">
    <citation type="journal article" date="2016" name="Gigascience">
        <title>De novo construction of an expanded transcriptome assembly for the western tarnished plant bug, Lygus hesperus.</title>
        <authorList>
            <person name="Tassone E.E."/>
            <person name="Geib S.M."/>
            <person name="Hall B."/>
            <person name="Fabrick J.A."/>
            <person name="Brent C.S."/>
            <person name="Hull J.J."/>
        </authorList>
    </citation>
    <scope>NUCLEOTIDE SEQUENCE</scope>
</reference>
<evidence type="ECO:0000256" key="1">
    <source>
        <dbReference type="ARBA" id="ARBA00010609"/>
    </source>
</evidence>
<evidence type="ECO:0000256" key="4">
    <source>
        <dbReference type="ARBA" id="ARBA00023008"/>
    </source>
</evidence>
<dbReference type="CDD" id="cd13858">
    <property type="entry name" value="CuRO_1_tcLCC2_insect_like"/>
    <property type="match status" value="1"/>
</dbReference>
<evidence type="ECO:0000259" key="8">
    <source>
        <dbReference type="Pfam" id="PF07732"/>
    </source>
</evidence>
<keyword evidence="5" id="KW-1133">Transmembrane helix</keyword>
<proteinExistence type="inferred from homology"/>
<dbReference type="GO" id="GO:0005507">
    <property type="term" value="F:copper ion binding"/>
    <property type="evidence" value="ECO:0007669"/>
    <property type="project" value="InterPro"/>
</dbReference>
<keyword evidence="4" id="KW-0186">Copper</keyword>
<dbReference type="PANTHER" id="PTHR11709">
    <property type="entry name" value="MULTI-COPPER OXIDASE"/>
    <property type="match status" value="1"/>
</dbReference>
<evidence type="ECO:0000313" key="9">
    <source>
        <dbReference type="EMBL" id="JAQ01456.1"/>
    </source>
</evidence>
<dbReference type="InterPro" id="IPR001117">
    <property type="entry name" value="Cu-oxidase_2nd"/>
</dbReference>
<organism evidence="9">
    <name type="scientific">Lygus hesperus</name>
    <name type="common">Western plant bug</name>
    <dbReference type="NCBI Taxonomy" id="30085"/>
    <lineage>
        <taxon>Eukaryota</taxon>
        <taxon>Metazoa</taxon>
        <taxon>Ecdysozoa</taxon>
        <taxon>Arthropoda</taxon>
        <taxon>Hexapoda</taxon>
        <taxon>Insecta</taxon>
        <taxon>Pterygota</taxon>
        <taxon>Neoptera</taxon>
        <taxon>Paraneoptera</taxon>
        <taxon>Hemiptera</taxon>
        <taxon>Heteroptera</taxon>
        <taxon>Panheteroptera</taxon>
        <taxon>Cimicomorpha</taxon>
        <taxon>Miridae</taxon>
        <taxon>Mirini</taxon>
        <taxon>Lygus</taxon>
    </lineage>
</organism>
<dbReference type="InterPro" id="IPR008972">
    <property type="entry name" value="Cupredoxin"/>
</dbReference>
<dbReference type="Pfam" id="PF00394">
    <property type="entry name" value="Cu-oxidase"/>
    <property type="match status" value="1"/>
</dbReference>
<name>A0A146L2B6_LYGHE</name>
<dbReference type="SUPFAM" id="SSF49503">
    <property type="entry name" value="Cupredoxins"/>
    <property type="match status" value="3"/>
</dbReference>